<dbReference type="GO" id="GO:0019323">
    <property type="term" value="P:pentose catabolic process"/>
    <property type="evidence" value="ECO:0007669"/>
    <property type="project" value="UniProtKB-UniRule"/>
</dbReference>
<comment type="cofactor">
    <cofactor evidence="2">
        <name>Mn(2+)</name>
        <dbReference type="ChEBI" id="CHEBI:29035"/>
    </cofactor>
</comment>
<dbReference type="FunFam" id="3.20.20.70:FF:000004">
    <property type="entry name" value="Ribulose-phosphate 3-epimerase"/>
    <property type="match status" value="1"/>
</dbReference>
<dbReference type="InterPro" id="IPR011060">
    <property type="entry name" value="RibuloseP-bd_barrel"/>
</dbReference>
<comment type="similarity">
    <text evidence="6 10 11">Belongs to the ribulose-phosphate 3-epimerase family.</text>
</comment>
<evidence type="ECO:0000256" key="3">
    <source>
        <dbReference type="ARBA" id="ARBA00001941"/>
    </source>
</evidence>
<feature type="binding site" evidence="10 14">
    <location>
        <position position="7"/>
    </location>
    <ligand>
        <name>substrate</name>
    </ligand>
</feature>
<evidence type="ECO:0000256" key="2">
    <source>
        <dbReference type="ARBA" id="ARBA00001936"/>
    </source>
</evidence>
<dbReference type="PANTHER" id="PTHR11749">
    <property type="entry name" value="RIBULOSE-5-PHOSPHATE-3-EPIMERASE"/>
    <property type="match status" value="1"/>
</dbReference>
<comment type="function">
    <text evidence="10">Catalyzes the reversible epimerization of D-ribulose 5-phosphate to D-xylulose 5-phosphate.</text>
</comment>
<feature type="binding site" evidence="10 14">
    <location>
        <position position="65"/>
    </location>
    <ligand>
        <name>substrate</name>
    </ligand>
</feature>
<evidence type="ECO:0000256" key="8">
    <source>
        <dbReference type="ARBA" id="ARBA00022723"/>
    </source>
</evidence>
<dbReference type="InterPro" id="IPR000056">
    <property type="entry name" value="Ribul_P_3_epim-like"/>
</dbReference>
<dbReference type="SUPFAM" id="SSF51366">
    <property type="entry name" value="Ribulose-phoshate binding barrel"/>
    <property type="match status" value="1"/>
</dbReference>
<gene>
    <name evidence="15" type="primary">rpe_2</name>
    <name evidence="10" type="synonym">rpe</name>
    <name evidence="15" type="ORF">BWX89_01597</name>
</gene>
<keyword evidence="13" id="KW-0464">Manganese</keyword>
<dbReference type="PIRSF" id="PIRSF001461">
    <property type="entry name" value="RPE"/>
    <property type="match status" value="1"/>
</dbReference>
<keyword evidence="10 11" id="KW-0119">Carbohydrate metabolism</keyword>
<keyword evidence="8 10" id="KW-0479">Metal-binding</keyword>
<evidence type="ECO:0000256" key="14">
    <source>
        <dbReference type="PIRSR" id="PIRSR001461-3"/>
    </source>
</evidence>
<organism evidence="15">
    <name type="scientific">candidate division TA06 bacterium ADurb.Bin131</name>
    <dbReference type="NCBI Taxonomy" id="1852827"/>
    <lineage>
        <taxon>Bacteria</taxon>
        <taxon>Bacteria division TA06</taxon>
    </lineage>
</organism>
<evidence type="ECO:0000256" key="6">
    <source>
        <dbReference type="ARBA" id="ARBA00009541"/>
    </source>
</evidence>
<evidence type="ECO:0000256" key="10">
    <source>
        <dbReference type="HAMAP-Rule" id="MF_02227"/>
    </source>
</evidence>
<feature type="active site" description="Proton acceptor" evidence="10 12">
    <location>
        <position position="34"/>
    </location>
</feature>
<evidence type="ECO:0000256" key="4">
    <source>
        <dbReference type="ARBA" id="ARBA00001947"/>
    </source>
</evidence>
<comment type="cofactor">
    <cofactor evidence="10 13">
        <name>a divalent metal cation</name>
        <dbReference type="ChEBI" id="CHEBI:60240"/>
    </cofactor>
    <text evidence="10 13">Binds 1 divalent metal cation per subunit.</text>
</comment>
<comment type="pathway">
    <text evidence="10">Carbohydrate degradation.</text>
</comment>
<dbReference type="GO" id="GO:0006098">
    <property type="term" value="P:pentose-phosphate shunt"/>
    <property type="evidence" value="ECO:0007669"/>
    <property type="project" value="UniProtKB-UniRule"/>
</dbReference>
<comment type="cofactor">
    <cofactor evidence="5">
        <name>Fe(2+)</name>
        <dbReference type="ChEBI" id="CHEBI:29033"/>
    </cofactor>
</comment>
<dbReference type="GO" id="GO:0005737">
    <property type="term" value="C:cytoplasm"/>
    <property type="evidence" value="ECO:0007669"/>
    <property type="project" value="UniProtKB-ARBA"/>
</dbReference>
<dbReference type="GO" id="GO:0046872">
    <property type="term" value="F:metal ion binding"/>
    <property type="evidence" value="ECO:0007669"/>
    <property type="project" value="UniProtKB-UniRule"/>
</dbReference>
<dbReference type="Proteomes" id="UP000485562">
    <property type="component" value="Unassembled WGS sequence"/>
</dbReference>
<proteinExistence type="inferred from homology"/>
<feature type="binding site" evidence="10 13">
    <location>
        <position position="32"/>
    </location>
    <ligand>
        <name>a divalent metal cation</name>
        <dbReference type="ChEBI" id="CHEBI:60240"/>
    </ligand>
</feature>
<feature type="binding site" evidence="14">
    <location>
        <position position="176"/>
    </location>
    <ligand>
        <name>substrate</name>
    </ligand>
</feature>
<feature type="binding site" evidence="10 13">
    <location>
        <position position="174"/>
    </location>
    <ligand>
        <name>a divalent metal cation</name>
        <dbReference type="ChEBI" id="CHEBI:60240"/>
    </ligand>
</feature>
<sequence length="215" mass="24197">MILISPSLLSADFAVLGKEVRKITKAGADLIHFDVMDGHFVPNITFGPMILSAIRKYSNLSFEAHLMIEQPDRYWKRFSDAGADIIGFHIESRVNHNRLIHDIHKEGKKVCIVVNPPTKIITTEKLLSKVDVVLVMTVNPGFGGQKFITSNIKKIEWLDKERKKHNYNFLIEVDGGINYETASLVKQAGADIIVAGSFIFGNKNYKQVIKKLKCC</sequence>
<evidence type="ECO:0000313" key="15">
    <source>
        <dbReference type="EMBL" id="OQB71846.1"/>
    </source>
</evidence>
<feature type="binding site" evidence="10 14">
    <location>
        <begin position="196"/>
        <end position="197"/>
    </location>
    <ligand>
        <name>substrate</name>
    </ligand>
</feature>
<accession>A0A1V6C4P4</accession>
<keyword evidence="13" id="KW-0170">Cobalt</keyword>
<feature type="active site" description="Proton donor" evidence="10 12">
    <location>
        <position position="174"/>
    </location>
</feature>
<evidence type="ECO:0000256" key="5">
    <source>
        <dbReference type="ARBA" id="ARBA00001954"/>
    </source>
</evidence>
<name>A0A1V6C4P4_UNCT6</name>
<reference evidence="15" key="1">
    <citation type="submission" date="2017-02" db="EMBL/GenBank/DDBJ databases">
        <title>Delving into the versatile metabolic prowess of the omnipresent phylum Bacteroidetes.</title>
        <authorList>
            <person name="Nobu M.K."/>
            <person name="Mei R."/>
            <person name="Narihiro T."/>
            <person name="Kuroda K."/>
            <person name="Liu W.-T."/>
        </authorList>
    </citation>
    <scope>NUCLEOTIDE SEQUENCE</scope>
    <source>
        <strain evidence="15">ADurb.Bin131</strain>
    </source>
</reference>
<dbReference type="GO" id="GO:0004750">
    <property type="term" value="F:D-ribulose-phosphate 3-epimerase activity"/>
    <property type="evidence" value="ECO:0007669"/>
    <property type="project" value="UniProtKB-UniRule"/>
</dbReference>
<comment type="caution">
    <text evidence="15">The sequence shown here is derived from an EMBL/GenBank/DDBJ whole genome shotgun (WGS) entry which is preliminary data.</text>
</comment>
<keyword evidence="13" id="KW-0862">Zinc</keyword>
<dbReference type="PROSITE" id="PS01086">
    <property type="entry name" value="RIBUL_P_3_EPIMER_2"/>
    <property type="match status" value="1"/>
</dbReference>
<dbReference type="AlphaFoldDB" id="A0A1V6C4P4"/>
<keyword evidence="9 10" id="KW-0413">Isomerase</keyword>
<dbReference type="Pfam" id="PF00834">
    <property type="entry name" value="Ribul_P_3_epim"/>
    <property type="match status" value="1"/>
</dbReference>
<dbReference type="HAMAP" id="MF_02227">
    <property type="entry name" value="RPE"/>
    <property type="match status" value="1"/>
</dbReference>
<evidence type="ECO:0000256" key="12">
    <source>
        <dbReference type="PIRSR" id="PIRSR001461-1"/>
    </source>
</evidence>
<protein>
    <recommendedName>
        <fullName evidence="7 10">Ribulose-phosphate 3-epimerase</fullName>
        <ecNumber evidence="7 10">5.1.3.1</ecNumber>
    </recommendedName>
</protein>
<dbReference type="NCBIfam" id="NF004076">
    <property type="entry name" value="PRK05581.1-4"/>
    <property type="match status" value="1"/>
</dbReference>
<dbReference type="CDD" id="cd00429">
    <property type="entry name" value="RPE"/>
    <property type="match status" value="1"/>
</dbReference>
<comment type="catalytic activity">
    <reaction evidence="1 10 11">
        <text>D-ribulose 5-phosphate = D-xylulose 5-phosphate</text>
        <dbReference type="Rhea" id="RHEA:13677"/>
        <dbReference type="ChEBI" id="CHEBI:57737"/>
        <dbReference type="ChEBI" id="CHEBI:58121"/>
        <dbReference type="EC" id="5.1.3.1"/>
    </reaction>
</comment>
<comment type="cofactor">
    <cofactor evidence="3">
        <name>Co(2+)</name>
        <dbReference type="ChEBI" id="CHEBI:48828"/>
    </cofactor>
</comment>
<feature type="binding site" evidence="10">
    <location>
        <begin position="174"/>
        <end position="176"/>
    </location>
    <ligand>
        <name>substrate</name>
    </ligand>
</feature>
<dbReference type="NCBIfam" id="TIGR01163">
    <property type="entry name" value="rpe"/>
    <property type="match status" value="1"/>
</dbReference>
<comment type="cofactor">
    <cofactor evidence="4">
        <name>Zn(2+)</name>
        <dbReference type="ChEBI" id="CHEBI:29105"/>
    </cofactor>
</comment>
<evidence type="ECO:0000256" key="1">
    <source>
        <dbReference type="ARBA" id="ARBA00001782"/>
    </source>
</evidence>
<evidence type="ECO:0000256" key="7">
    <source>
        <dbReference type="ARBA" id="ARBA00013188"/>
    </source>
</evidence>
<dbReference type="InterPro" id="IPR013785">
    <property type="entry name" value="Aldolase_TIM"/>
</dbReference>
<feature type="binding site" evidence="10 13">
    <location>
        <position position="34"/>
    </location>
    <ligand>
        <name>a divalent metal cation</name>
        <dbReference type="ChEBI" id="CHEBI:60240"/>
    </ligand>
</feature>
<evidence type="ECO:0000256" key="9">
    <source>
        <dbReference type="ARBA" id="ARBA00023235"/>
    </source>
</evidence>
<dbReference type="EMBL" id="MWDQ01000149">
    <property type="protein sequence ID" value="OQB71846.1"/>
    <property type="molecule type" value="Genomic_DNA"/>
</dbReference>
<dbReference type="PROSITE" id="PS01085">
    <property type="entry name" value="RIBUL_P_3_EPIMER_1"/>
    <property type="match status" value="1"/>
</dbReference>
<dbReference type="EC" id="5.1.3.1" evidence="7 10"/>
<dbReference type="InterPro" id="IPR026019">
    <property type="entry name" value="Ribul_P_3_epim"/>
</dbReference>
<feature type="binding site" evidence="10 14">
    <location>
        <begin position="141"/>
        <end position="144"/>
    </location>
    <ligand>
        <name>substrate</name>
    </ligand>
</feature>
<feature type="binding site" evidence="10 13">
    <location>
        <position position="65"/>
    </location>
    <ligand>
        <name>a divalent metal cation</name>
        <dbReference type="ChEBI" id="CHEBI:60240"/>
    </ligand>
</feature>
<evidence type="ECO:0000256" key="11">
    <source>
        <dbReference type="PIRNR" id="PIRNR001461"/>
    </source>
</evidence>
<evidence type="ECO:0000256" key="13">
    <source>
        <dbReference type="PIRSR" id="PIRSR001461-2"/>
    </source>
</evidence>
<dbReference type="Gene3D" id="3.20.20.70">
    <property type="entry name" value="Aldolase class I"/>
    <property type="match status" value="1"/>
</dbReference>